<reference evidence="4 5" key="1">
    <citation type="submission" date="2019-02" db="EMBL/GenBank/DDBJ databases">
        <title>Arundinibacter roseus gen. nov., sp. nov., a new member of the family Cytophagaceae.</title>
        <authorList>
            <person name="Szuroczki S."/>
            <person name="Khayer B."/>
            <person name="Sproer C."/>
            <person name="Toumi M."/>
            <person name="Szabo A."/>
            <person name="Felfoldi T."/>
            <person name="Schumann P."/>
            <person name="Toth E."/>
        </authorList>
    </citation>
    <scope>NUCLEOTIDE SEQUENCE [LARGE SCALE GENOMIC DNA]</scope>
    <source>
        <strain evidence="4 5">DMA-k-7a</strain>
    </source>
</reference>
<evidence type="ECO:0000256" key="1">
    <source>
        <dbReference type="ARBA" id="ARBA00023125"/>
    </source>
</evidence>
<protein>
    <submittedName>
        <fullName evidence="4">TetR/AcrR family transcriptional regulator</fullName>
    </submittedName>
</protein>
<dbReference type="SUPFAM" id="SSF46689">
    <property type="entry name" value="Homeodomain-like"/>
    <property type="match status" value="1"/>
</dbReference>
<name>A0A4R4JZI9_9BACT</name>
<accession>A0A4R4JZI9</accession>
<dbReference type="GO" id="GO:0003677">
    <property type="term" value="F:DNA binding"/>
    <property type="evidence" value="ECO:0007669"/>
    <property type="project" value="UniProtKB-UniRule"/>
</dbReference>
<dbReference type="AlphaFoldDB" id="A0A4R4JZI9"/>
<dbReference type="Proteomes" id="UP000295706">
    <property type="component" value="Unassembled WGS sequence"/>
</dbReference>
<comment type="caution">
    <text evidence="4">The sequence shown here is derived from an EMBL/GenBank/DDBJ whole genome shotgun (WGS) entry which is preliminary data.</text>
</comment>
<evidence type="ECO:0000259" key="3">
    <source>
        <dbReference type="PROSITE" id="PS50977"/>
    </source>
</evidence>
<sequence>MTTRQLIIQSALFLFNRFGFVNVRLQHIADEAGISVGNLAYHFKTKDDIVEHIYEEIVEEQKRLLSDLRMIPLFVNLDEHLQNIFQIQQKYSFFFTDSLEVLRAYGSIKRKHREHLQWQTIQTRLFLEFNVARGALLPSKEPDSLGQLASRYVFYTNAWLSYEIVSGHSMQDISAEIFKSAVWALLAPYFSLTGLNEYQQMRNLPFDGQG</sequence>
<dbReference type="OrthoDB" id="9785164at2"/>
<gene>
    <name evidence="4" type="ORF">EZE20_20860</name>
</gene>
<evidence type="ECO:0000256" key="2">
    <source>
        <dbReference type="PROSITE-ProRule" id="PRU00335"/>
    </source>
</evidence>
<dbReference type="PROSITE" id="PS50977">
    <property type="entry name" value="HTH_TETR_2"/>
    <property type="match status" value="1"/>
</dbReference>
<dbReference type="InterPro" id="IPR009057">
    <property type="entry name" value="Homeodomain-like_sf"/>
</dbReference>
<evidence type="ECO:0000313" key="5">
    <source>
        <dbReference type="Proteomes" id="UP000295706"/>
    </source>
</evidence>
<evidence type="ECO:0000313" key="4">
    <source>
        <dbReference type="EMBL" id="TDB60387.1"/>
    </source>
</evidence>
<dbReference type="Pfam" id="PF00440">
    <property type="entry name" value="TetR_N"/>
    <property type="match status" value="1"/>
</dbReference>
<dbReference type="InterPro" id="IPR001647">
    <property type="entry name" value="HTH_TetR"/>
</dbReference>
<keyword evidence="1 2" id="KW-0238">DNA-binding</keyword>
<dbReference type="InterPro" id="IPR025722">
    <property type="entry name" value="TetR"/>
</dbReference>
<dbReference type="PANTHER" id="PTHR43479:SF11">
    <property type="entry name" value="ACREF_ENVCD OPERON REPRESSOR-RELATED"/>
    <property type="match status" value="1"/>
</dbReference>
<dbReference type="EMBL" id="SMJU01000017">
    <property type="protein sequence ID" value="TDB60387.1"/>
    <property type="molecule type" value="Genomic_DNA"/>
</dbReference>
<dbReference type="PANTHER" id="PTHR43479">
    <property type="entry name" value="ACREF/ENVCD OPERON REPRESSOR-RELATED"/>
    <property type="match status" value="1"/>
</dbReference>
<dbReference type="Pfam" id="PF13972">
    <property type="entry name" value="TetR"/>
    <property type="match status" value="1"/>
</dbReference>
<keyword evidence="5" id="KW-1185">Reference proteome</keyword>
<dbReference type="InterPro" id="IPR050624">
    <property type="entry name" value="HTH-type_Tx_Regulator"/>
</dbReference>
<dbReference type="RefSeq" id="WP_132121387.1">
    <property type="nucleotide sequence ID" value="NZ_SMJU01000017.1"/>
</dbReference>
<proteinExistence type="predicted"/>
<organism evidence="4 5">
    <name type="scientific">Arundinibacter roseus</name>
    <dbReference type="NCBI Taxonomy" id="2070510"/>
    <lineage>
        <taxon>Bacteria</taxon>
        <taxon>Pseudomonadati</taxon>
        <taxon>Bacteroidota</taxon>
        <taxon>Cytophagia</taxon>
        <taxon>Cytophagales</taxon>
        <taxon>Spirosomataceae</taxon>
        <taxon>Arundinibacter</taxon>
    </lineage>
</organism>
<feature type="domain" description="HTH tetR-type" evidence="3">
    <location>
        <begin position="1"/>
        <end position="61"/>
    </location>
</feature>
<dbReference type="Gene3D" id="1.10.357.10">
    <property type="entry name" value="Tetracycline Repressor, domain 2"/>
    <property type="match status" value="1"/>
</dbReference>
<dbReference type="PRINTS" id="PR00455">
    <property type="entry name" value="HTHTETR"/>
</dbReference>
<feature type="DNA-binding region" description="H-T-H motif" evidence="2">
    <location>
        <begin position="24"/>
        <end position="43"/>
    </location>
</feature>